<name>A0ACB7X8N8_9ERIC</name>
<organism evidence="1 2">
    <name type="scientific">Vaccinium darrowii</name>
    <dbReference type="NCBI Taxonomy" id="229202"/>
    <lineage>
        <taxon>Eukaryota</taxon>
        <taxon>Viridiplantae</taxon>
        <taxon>Streptophyta</taxon>
        <taxon>Embryophyta</taxon>
        <taxon>Tracheophyta</taxon>
        <taxon>Spermatophyta</taxon>
        <taxon>Magnoliopsida</taxon>
        <taxon>eudicotyledons</taxon>
        <taxon>Gunneridae</taxon>
        <taxon>Pentapetalae</taxon>
        <taxon>asterids</taxon>
        <taxon>Ericales</taxon>
        <taxon>Ericaceae</taxon>
        <taxon>Vaccinioideae</taxon>
        <taxon>Vaccinieae</taxon>
        <taxon>Vaccinium</taxon>
    </lineage>
</organism>
<sequence length="436" mass="48868">MRLLWSSSLFLKAAVLLYLVKPKAKQLASIEWVPLVLRVLEFGYLLQTLLAVQCSPQEAAYYLLNQLVTGFDEDKNFENARQIVSIGGLSMLVKRMESGHVSEKSKAASIILCCIRADGSCRHFLATNLNKGPILELLVSGNEKNSQSLAFELLTELLCINRRTQAIRFLQGLLNGWRSLNTMHILFVYLQKARVEERPVVAAVLLQLDLLGDPLKCSVYRQEAVETITAALDSQVYNELVQEQSARALLMLGGRFSYTGEATTEKWLLKEAGFDENLDDSFQGKDIVVADLMNLNEEDIEIQNWQRKAAIVLLSKRQEEIPIGTFYLHSVGDENLQSEACSTVVPCLIESLNRDRALEERVLASLTLLALIKCSGCLSEISLADKGLMDHLRNLSQVTWTAKELISIIASGSRHRFLEFDNLPNENQIDHQNSSP</sequence>
<protein>
    <submittedName>
        <fullName evidence="1">Uncharacterized protein</fullName>
    </submittedName>
</protein>
<dbReference type="Proteomes" id="UP000828048">
    <property type="component" value="Chromosome 6"/>
</dbReference>
<keyword evidence="2" id="KW-1185">Reference proteome</keyword>
<gene>
    <name evidence="1" type="ORF">Vadar_009679</name>
</gene>
<proteinExistence type="predicted"/>
<dbReference type="EMBL" id="CM037156">
    <property type="protein sequence ID" value="KAH7837108.1"/>
    <property type="molecule type" value="Genomic_DNA"/>
</dbReference>
<accession>A0ACB7X8N8</accession>
<evidence type="ECO:0000313" key="2">
    <source>
        <dbReference type="Proteomes" id="UP000828048"/>
    </source>
</evidence>
<comment type="caution">
    <text evidence="1">The sequence shown here is derived from an EMBL/GenBank/DDBJ whole genome shotgun (WGS) entry which is preliminary data.</text>
</comment>
<evidence type="ECO:0000313" key="1">
    <source>
        <dbReference type="EMBL" id="KAH7837108.1"/>
    </source>
</evidence>
<reference evidence="1 2" key="1">
    <citation type="journal article" date="2021" name="Hortic Res">
        <title>High-quality reference genome and annotation aids understanding of berry development for evergreen blueberry (Vaccinium darrowii).</title>
        <authorList>
            <person name="Yu J."/>
            <person name="Hulse-Kemp A.M."/>
            <person name="Babiker E."/>
            <person name="Staton M."/>
        </authorList>
    </citation>
    <scope>NUCLEOTIDE SEQUENCE [LARGE SCALE GENOMIC DNA]</scope>
    <source>
        <strain evidence="2">cv. NJ 8807/NJ 8810</strain>
        <tissue evidence="1">Young leaf</tissue>
    </source>
</reference>